<keyword evidence="1" id="KW-0732">Signal</keyword>
<feature type="transmembrane region" description="Helical" evidence="2">
    <location>
        <begin position="252"/>
        <end position="269"/>
    </location>
</feature>
<dbReference type="InterPro" id="IPR011519">
    <property type="entry name" value="UnbV_ASPIC"/>
</dbReference>
<keyword evidence="2" id="KW-0472">Membrane</keyword>
<evidence type="ECO:0000256" key="1">
    <source>
        <dbReference type="ARBA" id="ARBA00022729"/>
    </source>
</evidence>
<feature type="transmembrane region" description="Helical" evidence="2">
    <location>
        <begin position="116"/>
        <end position="135"/>
    </location>
</feature>
<dbReference type="PANTHER" id="PTHR16026">
    <property type="entry name" value="CARTILAGE ACIDIC PROTEIN 1"/>
    <property type="match status" value="1"/>
</dbReference>
<feature type="transmembrane region" description="Helical" evidence="2">
    <location>
        <begin position="229"/>
        <end position="246"/>
    </location>
</feature>
<feature type="transmembrane region" description="Helical" evidence="2">
    <location>
        <begin position="289"/>
        <end position="310"/>
    </location>
</feature>
<dbReference type="InterPro" id="IPR013517">
    <property type="entry name" value="FG-GAP"/>
</dbReference>
<dbReference type="Proteomes" id="UP000196531">
    <property type="component" value="Unassembled WGS sequence"/>
</dbReference>
<dbReference type="PANTHER" id="PTHR16026:SF0">
    <property type="entry name" value="CARTILAGE ACIDIC PROTEIN 1"/>
    <property type="match status" value="1"/>
</dbReference>
<keyword evidence="2" id="KW-0812">Transmembrane</keyword>
<dbReference type="InterPro" id="IPR027039">
    <property type="entry name" value="Crtac1"/>
</dbReference>
<protein>
    <recommendedName>
        <fullName evidence="3">ASPIC/UnbV domain-containing protein</fullName>
    </recommendedName>
</protein>
<dbReference type="AlphaFoldDB" id="A0A1Y5F2N2"/>
<dbReference type="GO" id="GO:0016020">
    <property type="term" value="C:membrane"/>
    <property type="evidence" value="ECO:0007669"/>
    <property type="project" value="InterPro"/>
</dbReference>
<feature type="transmembrane region" description="Helical" evidence="2">
    <location>
        <begin position="195"/>
        <end position="217"/>
    </location>
</feature>
<dbReference type="EMBL" id="MAAO01000015">
    <property type="protein sequence ID" value="OUR93691.1"/>
    <property type="molecule type" value="Genomic_DNA"/>
</dbReference>
<dbReference type="InterPro" id="IPR028994">
    <property type="entry name" value="Integrin_alpha_N"/>
</dbReference>
<feature type="transmembrane region" description="Helical" evidence="2">
    <location>
        <begin position="21"/>
        <end position="40"/>
    </location>
</feature>
<gene>
    <name evidence="4" type="ORF">A9Q84_19705</name>
</gene>
<reference evidence="5" key="1">
    <citation type="journal article" date="2017" name="Proc. Natl. Acad. Sci. U.S.A.">
        <title>Simulation of Deepwater Horizon oil plume reveals substrate specialization within a complex community of hydrocarbon-degraders.</title>
        <authorList>
            <person name="Hu P."/>
            <person name="Dubinsky E.A."/>
            <person name="Probst A.J."/>
            <person name="Wang J."/>
            <person name="Sieber C.M.K."/>
            <person name="Tom L.M."/>
            <person name="Gardinali P."/>
            <person name="Banfield J.F."/>
            <person name="Atlas R.M."/>
            <person name="Andersen G.L."/>
        </authorList>
    </citation>
    <scope>NUCLEOTIDE SEQUENCE [LARGE SCALE GENOMIC DNA]</scope>
</reference>
<feature type="transmembrane region" description="Helical" evidence="2">
    <location>
        <begin position="141"/>
        <end position="162"/>
    </location>
</feature>
<proteinExistence type="predicted"/>
<dbReference type="Pfam" id="PF07593">
    <property type="entry name" value="UnbV_ASPIC"/>
    <property type="match status" value="1"/>
</dbReference>
<organism evidence="4 5">
    <name type="scientific">Halobacteriovorax marinus</name>
    <dbReference type="NCBI Taxonomy" id="97084"/>
    <lineage>
        <taxon>Bacteria</taxon>
        <taxon>Pseudomonadati</taxon>
        <taxon>Bdellovibrionota</taxon>
        <taxon>Bacteriovoracia</taxon>
        <taxon>Bacteriovoracales</taxon>
        <taxon>Halobacteriovoraceae</taxon>
        <taxon>Halobacteriovorax</taxon>
    </lineage>
</organism>
<evidence type="ECO:0000256" key="2">
    <source>
        <dbReference type="SAM" id="Phobius"/>
    </source>
</evidence>
<comment type="caution">
    <text evidence="4">The sequence shown here is derived from an EMBL/GenBank/DDBJ whole genome shotgun (WGS) entry which is preliminary data.</text>
</comment>
<dbReference type="GO" id="GO:0055085">
    <property type="term" value="P:transmembrane transport"/>
    <property type="evidence" value="ECO:0007669"/>
    <property type="project" value="InterPro"/>
</dbReference>
<dbReference type="Gene3D" id="2.130.10.130">
    <property type="entry name" value="Integrin alpha, N-terminal"/>
    <property type="match status" value="2"/>
</dbReference>
<name>A0A1Y5F2N2_9BACT</name>
<keyword evidence="2" id="KW-1133">Transmembrane helix</keyword>
<sequence>MENLINYFNLGLGKFKLSPKYTVCLILLAYNILGITVLGFNRSFEQVFLTTAAVCLLQMFFDKLFKKEVIFPLSAITTGLGLSILLNYGHSLLFPLVPVFLAIASKFFFTFKGKHIFNPGLMGVVLSLLLTNEFISPAPAYQWNGLTSMSLFIIMPSLFLFMPKINRHYLVGSFLVVFVLQLVLRSILIKHYLPFNTLFFGTITSPPFFLFVFFMITDPATTPSDKKKQIIVGVLLALFDLFFHLFKSYHTFFYAALLLGSGKLIYLHTKELKSGGIEYLKKSFIHSGYFKRFFTILFIAVISVLVYKFVLNDFGSFYKPDFKMTLVKTEKTGMKFSKGEIFEAVDPRVQHMGKWILAISDGVAVSDFNNDGLVDVFFTNGHKSKEDRNALFLNTGNFTFKRFDSKELSFYASDFKKYGVPSNALFVDYDNDGDKDLYITYAFGSMGTSRLFVNKFIETGSVKFVESTKVLGLEKFSNSATANFFDFNNDGLLDLVSGNTIRTHLENYKKPTELNLFSLPQAEYEGDERMFDFMHDSWHMSNNGSENFIFLNQGDRFKILDPKEIGMPETRWTMAIGTADFNQDGWTDLYMANDFGADDLYYNQQGKGFINIKGKYFGDIGKDTYKGMNATVADFDRNGMSDVYISNVHHPLQAEGSLLWSFFPGVENQKPKIIDNATAAGSLNENRFGWGASSTDFNNDGHVDLVQANGMVDNKFDKKDDSCPDYWYINEKIARSPPSIHRFINKWGDLRGMCIHGFEKNRMYLNRGVASKPQFIDIADKVGMDQVGNWRGMASGDFNNDGKMDLIVSSLYRDPLVFKNEATTNKNHWIGLSLTSTQATCNRDGIGSVVKVNYTDSEGISQIQRVETKIVNGFSAQDDTRVHFGLGAGSTLNMITVNWCKSNLKEYTNLKINNYNKLIL</sequence>
<evidence type="ECO:0000313" key="4">
    <source>
        <dbReference type="EMBL" id="OUR93691.1"/>
    </source>
</evidence>
<dbReference type="SUPFAM" id="SSF69318">
    <property type="entry name" value="Integrin alpha N-terminal domain"/>
    <property type="match status" value="1"/>
</dbReference>
<feature type="domain" description="ASPIC/UnbV" evidence="3">
    <location>
        <begin position="845"/>
        <end position="914"/>
    </location>
</feature>
<accession>A0A1Y5F2N2</accession>
<dbReference type="Pfam" id="PF13517">
    <property type="entry name" value="FG-GAP_3"/>
    <property type="match status" value="2"/>
</dbReference>
<feature type="transmembrane region" description="Helical" evidence="2">
    <location>
        <begin position="169"/>
        <end position="189"/>
    </location>
</feature>
<evidence type="ECO:0000313" key="5">
    <source>
        <dbReference type="Proteomes" id="UP000196531"/>
    </source>
</evidence>
<evidence type="ECO:0000259" key="3">
    <source>
        <dbReference type="Pfam" id="PF07593"/>
    </source>
</evidence>
<feature type="transmembrane region" description="Helical" evidence="2">
    <location>
        <begin position="69"/>
        <end position="86"/>
    </location>
</feature>